<accession>A0ABR6HX94</accession>
<name>A0ABR6HX94_9SPHN</name>
<evidence type="ECO:0000313" key="2">
    <source>
        <dbReference type="Proteomes" id="UP000548685"/>
    </source>
</evidence>
<comment type="caution">
    <text evidence="1">The sequence shown here is derived from an EMBL/GenBank/DDBJ whole genome shotgun (WGS) entry which is preliminary data.</text>
</comment>
<keyword evidence="2" id="KW-1185">Reference proteome</keyword>
<protein>
    <submittedName>
        <fullName evidence="1">Uncharacterized protein</fullName>
    </submittedName>
</protein>
<gene>
    <name evidence="1" type="ORF">FHS52_001196</name>
</gene>
<proteinExistence type="predicted"/>
<dbReference type="Proteomes" id="UP000548685">
    <property type="component" value="Unassembled WGS sequence"/>
</dbReference>
<dbReference type="EMBL" id="JACICE010000001">
    <property type="protein sequence ID" value="MBB3775253.1"/>
    <property type="molecule type" value="Genomic_DNA"/>
</dbReference>
<sequence length="55" mass="6404">MIAPYGVAKTQSKCRARLQTLSINRREILLPLFIYLMMDNPYEDWAMLMTPVIEG</sequence>
<evidence type="ECO:0000313" key="1">
    <source>
        <dbReference type="EMBL" id="MBB3775253.1"/>
    </source>
</evidence>
<organism evidence="1 2">
    <name type="scientific">Erythrobacter ramosus</name>
    <dbReference type="NCBI Taxonomy" id="35811"/>
    <lineage>
        <taxon>Bacteria</taxon>
        <taxon>Pseudomonadati</taxon>
        <taxon>Pseudomonadota</taxon>
        <taxon>Alphaproteobacteria</taxon>
        <taxon>Sphingomonadales</taxon>
        <taxon>Erythrobacteraceae</taxon>
        <taxon>Erythrobacter/Porphyrobacter group</taxon>
        <taxon>Erythrobacter</taxon>
    </lineage>
</organism>
<reference evidence="1 2" key="1">
    <citation type="submission" date="2020-08" db="EMBL/GenBank/DDBJ databases">
        <title>Genomic Encyclopedia of Type Strains, Phase IV (KMG-IV): sequencing the most valuable type-strain genomes for metagenomic binning, comparative biology and taxonomic classification.</title>
        <authorList>
            <person name="Goeker M."/>
        </authorList>
    </citation>
    <scope>NUCLEOTIDE SEQUENCE [LARGE SCALE GENOMIC DNA]</scope>
    <source>
        <strain evidence="1 2">DSM 8510</strain>
    </source>
</reference>